<proteinExistence type="predicted"/>
<protein>
    <submittedName>
        <fullName evidence="2">Uncharacterized protein</fullName>
    </submittedName>
</protein>
<dbReference type="Proteomes" id="UP000314294">
    <property type="component" value="Unassembled WGS sequence"/>
</dbReference>
<gene>
    <name evidence="2" type="ORF">EYF80_013291</name>
</gene>
<comment type="caution">
    <text evidence="2">The sequence shown here is derived from an EMBL/GenBank/DDBJ whole genome shotgun (WGS) entry which is preliminary data.</text>
</comment>
<sequence>MRKLPLSHHIGPWGISTAIHWPSRSGRKWAGRERGGHGPQTSLKPQPLFQWGGSLSSPGLRRSSWTNANRSVPRAVERRDEAERAESDRPTANLAVTELQDFENNFNITSTWNERSCCLLIFPPSQSSLVEEVVMDNVQDLPKAMCLLFGLSYSLHLNYPKSSERELIRVRAARLRSYVGARIAVSVVLTRFLGPVAWFLSKGSSDGAEDVAVQHGHHQQRREGAEKEVEVHQV</sequence>
<dbReference type="OrthoDB" id="6512834at2759"/>
<feature type="compositionally biased region" description="Basic and acidic residues" evidence="1">
    <location>
        <begin position="75"/>
        <end position="89"/>
    </location>
</feature>
<feature type="region of interest" description="Disordered" evidence="1">
    <location>
        <begin position="210"/>
        <end position="234"/>
    </location>
</feature>
<accession>A0A4Z2IER4</accession>
<evidence type="ECO:0000313" key="2">
    <source>
        <dbReference type="EMBL" id="TNN76426.1"/>
    </source>
</evidence>
<feature type="compositionally biased region" description="Low complexity" evidence="1">
    <location>
        <begin position="52"/>
        <end position="64"/>
    </location>
</feature>
<feature type="region of interest" description="Disordered" evidence="1">
    <location>
        <begin position="26"/>
        <end position="90"/>
    </location>
</feature>
<evidence type="ECO:0000313" key="3">
    <source>
        <dbReference type="Proteomes" id="UP000314294"/>
    </source>
</evidence>
<reference evidence="2 3" key="1">
    <citation type="submission" date="2019-03" db="EMBL/GenBank/DDBJ databases">
        <title>First draft genome of Liparis tanakae, snailfish: a comprehensive survey of snailfish specific genes.</title>
        <authorList>
            <person name="Kim W."/>
            <person name="Song I."/>
            <person name="Jeong J.-H."/>
            <person name="Kim D."/>
            <person name="Kim S."/>
            <person name="Ryu S."/>
            <person name="Song J.Y."/>
            <person name="Lee S.K."/>
        </authorList>
    </citation>
    <scope>NUCLEOTIDE SEQUENCE [LARGE SCALE GENOMIC DNA]</scope>
    <source>
        <tissue evidence="2">Muscle</tissue>
    </source>
</reference>
<feature type="compositionally biased region" description="Basic and acidic residues" evidence="1">
    <location>
        <begin position="221"/>
        <end position="234"/>
    </location>
</feature>
<evidence type="ECO:0000256" key="1">
    <source>
        <dbReference type="SAM" id="MobiDB-lite"/>
    </source>
</evidence>
<dbReference type="AlphaFoldDB" id="A0A4Z2IER4"/>
<organism evidence="2 3">
    <name type="scientific">Liparis tanakae</name>
    <name type="common">Tanaka's snailfish</name>
    <dbReference type="NCBI Taxonomy" id="230148"/>
    <lineage>
        <taxon>Eukaryota</taxon>
        <taxon>Metazoa</taxon>
        <taxon>Chordata</taxon>
        <taxon>Craniata</taxon>
        <taxon>Vertebrata</taxon>
        <taxon>Euteleostomi</taxon>
        <taxon>Actinopterygii</taxon>
        <taxon>Neopterygii</taxon>
        <taxon>Teleostei</taxon>
        <taxon>Neoteleostei</taxon>
        <taxon>Acanthomorphata</taxon>
        <taxon>Eupercaria</taxon>
        <taxon>Perciformes</taxon>
        <taxon>Cottioidei</taxon>
        <taxon>Cottales</taxon>
        <taxon>Liparidae</taxon>
        <taxon>Liparis</taxon>
    </lineage>
</organism>
<keyword evidence="3" id="KW-1185">Reference proteome</keyword>
<name>A0A4Z2IER4_9TELE</name>
<dbReference type="EMBL" id="SRLO01000093">
    <property type="protein sequence ID" value="TNN76426.1"/>
    <property type="molecule type" value="Genomic_DNA"/>
</dbReference>